<accession>A0ABT9QSL6</accession>
<gene>
    <name evidence="1" type="ORF">J2853_008887</name>
</gene>
<sequence>MGHAWEERDEAVVAASAEEVWAAIATGPGIDSWFMGRNEVDPGPAGSVTTDLGGFVSTGTVTAWDPPNRFAYRSDGPGERFVAFEYLIEGRDQSSAALRLVTSGFLPDDDWEAEFEAMTIGGQMYFQTLVAYLDHFAGRFATPVDVMGPPVADWPAAWAALRAALGLGDRPAVGDPARLTVPGVPHLDGQVDFVNSQALGIRTADGLFRFIQGYFGSFFIGHHLFSEIDENQAGQAWKTWLSALT</sequence>
<comment type="caution">
    <text evidence="1">The sequence shown here is derived from an EMBL/GenBank/DDBJ whole genome shotgun (WGS) entry which is preliminary data.</text>
</comment>
<dbReference type="Pfam" id="PF10604">
    <property type="entry name" value="Polyketide_cyc2"/>
    <property type="match status" value="1"/>
</dbReference>
<dbReference type="InterPro" id="IPR023393">
    <property type="entry name" value="START-like_dom_sf"/>
</dbReference>
<dbReference type="Gene3D" id="3.30.530.20">
    <property type="match status" value="1"/>
</dbReference>
<name>A0ABT9QSL6_9ACTN</name>
<protein>
    <submittedName>
        <fullName evidence="1">Uncharacterized protein YndB with AHSA1/START domain</fullName>
    </submittedName>
</protein>
<keyword evidence="2" id="KW-1185">Reference proteome</keyword>
<dbReference type="EMBL" id="JAUSQU010000001">
    <property type="protein sequence ID" value="MDP9849676.1"/>
    <property type="molecule type" value="Genomic_DNA"/>
</dbReference>
<evidence type="ECO:0000313" key="1">
    <source>
        <dbReference type="EMBL" id="MDP9849676.1"/>
    </source>
</evidence>
<organism evidence="1 2">
    <name type="scientific">Streptosporangium lutulentum</name>
    <dbReference type="NCBI Taxonomy" id="1461250"/>
    <lineage>
        <taxon>Bacteria</taxon>
        <taxon>Bacillati</taxon>
        <taxon>Actinomycetota</taxon>
        <taxon>Actinomycetes</taxon>
        <taxon>Streptosporangiales</taxon>
        <taxon>Streptosporangiaceae</taxon>
        <taxon>Streptosporangium</taxon>
    </lineage>
</organism>
<reference evidence="1 2" key="1">
    <citation type="submission" date="2023-07" db="EMBL/GenBank/DDBJ databases">
        <title>Sequencing the genomes of 1000 actinobacteria strains.</title>
        <authorList>
            <person name="Klenk H.-P."/>
        </authorList>
    </citation>
    <scope>NUCLEOTIDE SEQUENCE [LARGE SCALE GENOMIC DNA]</scope>
    <source>
        <strain evidence="1 2">DSM 46740</strain>
    </source>
</reference>
<dbReference type="RefSeq" id="WP_307567649.1">
    <property type="nucleotide sequence ID" value="NZ_JAUSQU010000001.1"/>
</dbReference>
<proteinExistence type="predicted"/>
<dbReference type="InterPro" id="IPR019587">
    <property type="entry name" value="Polyketide_cyclase/dehydratase"/>
</dbReference>
<dbReference type="SUPFAM" id="SSF55961">
    <property type="entry name" value="Bet v1-like"/>
    <property type="match status" value="1"/>
</dbReference>
<dbReference type="CDD" id="cd07814">
    <property type="entry name" value="SRPBCC_CalC_Aha1-like"/>
    <property type="match status" value="1"/>
</dbReference>
<dbReference type="Proteomes" id="UP001225356">
    <property type="component" value="Unassembled WGS sequence"/>
</dbReference>
<evidence type="ECO:0000313" key="2">
    <source>
        <dbReference type="Proteomes" id="UP001225356"/>
    </source>
</evidence>